<protein>
    <submittedName>
        <fullName evidence="6">TetR family transcriptional regulator</fullName>
    </submittedName>
</protein>
<evidence type="ECO:0000259" key="5">
    <source>
        <dbReference type="PROSITE" id="PS50977"/>
    </source>
</evidence>
<dbReference type="PANTHER" id="PTHR30055">
    <property type="entry name" value="HTH-TYPE TRANSCRIPTIONAL REGULATOR RUTR"/>
    <property type="match status" value="1"/>
</dbReference>
<evidence type="ECO:0000313" key="6">
    <source>
        <dbReference type="EMBL" id="NDW07927.1"/>
    </source>
</evidence>
<evidence type="ECO:0000256" key="3">
    <source>
        <dbReference type="ARBA" id="ARBA00023163"/>
    </source>
</evidence>
<name>A0A6N9T909_9HYPH</name>
<proteinExistence type="predicted"/>
<gene>
    <name evidence="6" type="ORF">GTK09_26380</name>
</gene>
<feature type="DNA-binding region" description="H-T-H motif" evidence="4">
    <location>
        <begin position="43"/>
        <end position="62"/>
    </location>
</feature>
<dbReference type="Gene3D" id="1.10.357.10">
    <property type="entry name" value="Tetracycline Repressor, domain 2"/>
    <property type="match status" value="1"/>
</dbReference>
<dbReference type="PANTHER" id="PTHR30055:SF148">
    <property type="entry name" value="TETR-FAMILY TRANSCRIPTIONAL REGULATOR"/>
    <property type="match status" value="1"/>
</dbReference>
<dbReference type="SUPFAM" id="SSF48498">
    <property type="entry name" value="Tetracyclin repressor-like, C-terminal domain"/>
    <property type="match status" value="1"/>
</dbReference>
<dbReference type="AlphaFoldDB" id="A0A6N9T909"/>
<dbReference type="InterPro" id="IPR050109">
    <property type="entry name" value="HTH-type_TetR-like_transc_reg"/>
</dbReference>
<comment type="caution">
    <text evidence="6">The sequence shown here is derived from an EMBL/GenBank/DDBJ whole genome shotgun (WGS) entry which is preliminary data.</text>
</comment>
<evidence type="ECO:0000313" key="7">
    <source>
        <dbReference type="Proteomes" id="UP000469011"/>
    </source>
</evidence>
<dbReference type="GO" id="GO:0000976">
    <property type="term" value="F:transcription cis-regulatory region binding"/>
    <property type="evidence" value="ECO:0007669"/>
    <property type="project" value="TreeGrafter"/>
</dbReference>
<keyword evidence="1" id="KW-0805">Transcription regulation</keyword>
<accession>A0A6N9T909</accession>
<keyword evidence="7" id="KW-1185">Reference proteome</keyword>
<dbReference type="Pfam" id="PF00440">
    <property type="entry name" value="TetR_N"/>
    <property type="match status" value="1"/>
</dbReference>
<dbReference type="SUPFAM" id="SSF46689">
    <property type="entry name" value="Homeodomain-like"/>
    <property type="match status" value="1"/>
</dbReference>
<keyword evidence="3" id="KW-0804">Transcription</keyword>
<sequence>MRQCILCRGRDQVTERRRGRDLERAILGAAWLELADHGYAGLTMDGVAKRAGTSRPVLARRWEGKAELAVATIRHQMAKHPLDVPDSGNVRTELIDYLERASARASGIAAAFTLFHSEYFSEGSSAPKDLHEALARGETRSLSLILDRAVGRRQVDPDKLTPPVASLLGDLFRYHVVMHFKPPPQALRQDWVDTIFLPLVRSERSHIAAR</sequence>
<dbReference type="PROSITE" id="PS50977">
    <property type="entry name" value="HTH_TETR_2"/>
    <property type="match status" value="1"/>
</dbReference>
<dbReference type="InterPro" id="IPR009057">
    <property type="entry name" value="Homeodomain-like_sf"/>
</dbReference>
<dbReference type="GO" id="GO:0003700">
    <property type="term" value="F:DNA-binding transcription factor activity"/>
    <property type="evidence" value="ECO:0007669"/>
    <property type="project" value="TreeGrafter"/>
</dbReference>
<dbReference type="InterPro" id="IPR011075">
    <property type="entry name" value="TetR_C"/>
</dbReference>
<dbReference type="InterPro" id="IPR036271">
    <property type="entry name" value="Tet_transcr_reg_TetR-rel_C_sf"/>
</dbReference>
<dbReference type="InterPro" id="IPR001647">
    <property type="entry name" value="HTH_TetR"/>
</dbReference>
<evidence type="ECO:0000256" key="1">
    <source>
        <dbReference type="ARBA" id="ARBA00023015"/>
    </source>
</evidence>
<keyword evidence="2 4" id="KW-0238">DNA-binding</keyword>
<dbReference type="EMBL" id="JAAAMG010000045">
    <property type="protein sequence ID" value="NDW07927.1"/>
    <property type="molecule type" value="Genomic_DNA"/>
</dbReference>
<organism evidence="6 7">
    <name type="scientific">Jiella pacifica</name>
    <dbReference type="NCBI Taxonomy" id="2696469"/>
    <lineage>
        <taxon>Bacteria</taxon>
        <taxon>Pseudomonadati</taxon>
        <taxon>Pseudomonadota</taxon>
        <taxon>Alphaproteobacteria</taxon>
        <taxon>Hyphomicrobiales</taxon>
        <taxon>Aurantimonadaceae</taxon>
        <taxon>Jiella</taxon>
    </lineage>
</organism>
<feature type="domain" description="HTH tetR-type" evidence="5">
    <location>
        <begin position="20"/>
        <end position="80"/>
    </location>
</feature>
<dbReference type="Proteomes" id="UP000469011">
    <property type="component" value="Unassembled WGS sequence"/>
</dbReference>
<reference evidence="6 7" key="1">
    <citation type="submission" date="2020-01" db="EMBL/GenBank/DDBJ databases">
        <title>Jiella pacifica sp. nov.</title>
        <authorList>
            <person name="Xue Z."/>
            <person name="Zhu S."/>
            <person name="Chen J."/>
            <person name="Yang J."/>
        </authorList>
    </citation>
    <scope>NUCLEOTIDE SEQUENCE [LARGE SCALE GENOMIC DNA]</scope>
    <source>
        <strain evidence="6 7">40Bstr34</strain>
    </source>
</reference>
<evidence type="ECO:0000256" key="4">
    <source>
        <dbReference type="PROSITE-ProRule" id="PRU00335"/>
    </source>
</evidence>
<evidence type="ECO:0000256" key="2">
    <source>
        <dbReference type="ARBA" id="ARBA00023125"/>
    </source>
</evidence>
<dbReference type="Pfam" id="PF16859">
    <property type="entry name" value="TetR_C_11"/>
    <property type="match status" value="1"/>
</dbReference>
<dbReference type="Gene3D" id="1.10.10.60">
    <property type="entry name" value="Homeodomain-like"/>
    <property type="match status" value="1"/>
</dbReference>